<accession>A0A3A3FK23</accession>
<feature type="signal peptide" evidence="1">
    <location>
        <begin position="1"/>
        <end position="16"/>
    </location>
</feature>
<dbReference type="RefSeq" id="WP_119771000.1">
    <property type="nucleotide sequence ID" value="NZ_QYUO01000002.1"/>
</dbReference>
<dbReference type="EMBL" id="QYUO01000002">
    <property type="protein sequence ID" value="RJF95853.1"/>
    <property type="molecule type" value="Genomic_DNA"/>
</dbReference>
<dbReference type="OrthoDB" id="7596528at2"/>
<reference evidence="3" key="1">
    <citation type="submission" date="2018-09" db="EMBL/GenBank/DDBJ databases">
        <authorList>
            <person name="Zhu H."/>
        </authorList>
    </citation>
    <scope>NUCLEOTIDE SEQUENCE [LARGE SCALE GENOMIC DNA]</scope>
    <source>
        <strain evidence="3">K1R23-30</strain>
    </source>
</reference>
<evidence type="ECO:0000313" key="2">
    <source>
        <dbReference type="EMBL" id="RJF95853.1"/>
    </source>
</evidence>
<organism evidence="2 3">
    <name type="scientific">Noviherbaspirillum saxi</name>
    <dbReference type="NCBI Taxonomy" id="2320863"/>
    <lineage>
        <taxon>Bacteria</taxon>
        <taxon>Pseudomonadati</taxon>
        <taxon>Pseudomonadota</taxon>
        <taxon>Betaproteobacteria</taxon>
        <taxon>Burkholderiales</taxon>
        <taxon>Oxalobacteraceae</taxon>
        <taxon>Noviherbaspirillum</taxon>
    </lineage>
</organism>
<gene>
    <name evidence="2" type="ORF">D3871_21025</name>
</gene>
<comment type="caution">
    <text evidence="2">The sequence shown here is derived from an EMBL/GenBank/DDBJ whole genome shotgun (WGS) entry which is preliminary data.</text>
</comment>
<protein>
    <recommendedName>
        <fullName evidence="4">Lipoprotein</fullName>
    </recommendedName>
</protein>
<sequence>MLLFAVSIFSAGCSMMAPQYTASLDNVQNLRDAGAYAAKVGVFESNADKDNANPISLRGSSLASPYQNSYGNYVAEAIKQELSLAEKLSPNSGVEISGAVLKNDINIPAAGMGTASIEARFIVKTGGVLRYEQIKSVRHEFPSAFAGAVAIPRAAQEYPIAVQKLLGLLYSDRAFINSIK</sequence>
<feature type="chain" id="PRO_5017280893" description="Lipoprotein" evidence="1">
    <location>
        <begin position="17"/>
        <end position="180"/>
    </location>
</feature>
<keyword evidence="3" id="KW-1185">Reference proteome</keyword>
<keyword evidence="1" id="KW-0732">Signal</keyword>
<name>A0A3A3FK23_9BURK</name>
<dbReference type="AlphaFoldDB" id="A0A3A3FK23"/>
<proteinExistence type="predicted"/>
<evidence type="ECO:0000256" key="1">
    <source>
        <dbReference type="SAM" id="SignalP"/>
    </source>
</evidence>
<dbReference type="Proteomes" id="UP000265955">
    <property type="component" value="Unassembled WGS sequence"/>
</dbReference>
<evidence type="ECO:0008006" key="4">
    <source>
        <dbReference type="Google" id="ProtNLM"/>
    </source>
</evidence>
<evidence type="ECO:0000313" key="3">
    <source>
        <dbReference type="Proteomes" id="UP000265955"/>
    </source>
</evidence>